<dbReference type="SUPFAM" id="SSF48264">
    <property type="entry name" value="Cytochrome P450"/>
    <property type="match status" value="1"/>
</dbReference>
<dbReference type="KEGG" id="taes:123151522"/>
<keyword evidence="6 7" id="KW-0408">Iron</keyword>
<proteinExistence type="inferred from homology"/>
<dbReference type="STRING" id="4565.A0A3B6R827"/>
<keyword evidence="5" id="KW-0472">Membrane</keyword>
<dbReference type="Gramene" id="TraesPARA_EIv1.0_2236550.1">
    <property type="protein sequence ID" value="TraesPARA_EIv1.0_2236550.1.CDS1"/>
    <property type="gene ID" value="TraesPARA_EIv1.0_2236550"/>
</dbReference>
<evidence type="ECO:0000256" key="4">
    <source>
        <dbReference type="ARBA" id="ARBA00022989"/>
    </source>
</evidence>
<dbReference type="OrthoDB" id="2789670at2759"/>
<dbReference type="InterPro" id="IPR036396">
    <property type="entry name" value="Cyt_P450_sf"/>
</dbReference>
<dbReference type="RefSeq" id="XP_044427153.1">
    <property type="nucleotide sequence ID" value="XM_044571218.1"/>
</dbReference>
<dbReference type="AlphaFoldDB" id="A0A3B6R827"/>
<dbReference type="PROSITE" id="PS00086">
    <property type="entry name" value="CYTOCHROME_P450"/>
    <property type="match status" value="1"/>
</dbReference>
<dbReference type="Gene3D" id="1.10.630.10">
    <property type="entry name" value="Cytochrome P450"/>
    <property type="match status" value="1"/>
</dbReference>
<comment type="subcellular location">
    <subcellularLocation>
        <location evidence="1">Membrane</location>
        <topology evidence="1">Single-pass membrane protein</topology>
    </subcellularLocation>
</comment>
<dbReference type="InterPro" id="IPR017972">
    <property type="entry name" value="Cyt_P450_CS"/>
</dbReference>
<dbReference type="Gramene" id="TraesNOR7A03G03855750.1">
    <property type="protein sequence ID" value="TraesNOR7A03G03855750.1.CDS1"/>
    <property type="gene ID" value="TraesNOR7A03G03855750"/>
</dbReference>
<dbReference type="SMR" id="A0A3B6R827"/>
<dbReference type="Pfam" id="PF00067">
    <property type="entry name" value="p450"/>
    <property type="match status" value="1"/>
</dbReference>
<dbReference type="GeneID" id="123151522"/>
<keyword evidence="7" id="KW-0560">Oxidoreductase</keyword>
<organism evidence="8">
    <name type="scientific">Triticum aestivum</name>
    <name type="common">Wheat</name>
    <dbReference type="NCBI Taxonomy" id="4565"/>
    <lineage>
        <taxon>Eukaryota</taxon>
        <taxon>Viridiplantae</taxon>
        <taxon>Streptophyta</taxon>
        <taxon>Embryophyta</taxon>
        <taxon>Tracheophyta</taxon>
        <taxon>Spermatophyta</taxon>
        <taxon>Magnoliopsida</taxon>
        <taxon>Liliopsida</taxon>
        <taxon>Poales</taxon>
        <taxon>Poaceae</taxon>
        <taxon>BOP clade</taxon>
        <taxon>Pooideae</taxon>
        <taxon>Triticodae</taxon>
        <taxon>Triticeae</taxon>
        <taxon>Triticinae</taxon>
        <taxon>Triticum</taxon>
    </lineage>
</organism>
<evidence type="ECO:0000256" key="6">
    <source>
        <dbReference type="PIRSR" id="PIRSR602401-1"/>
    </source>
</evidence>
<dbReference type="PRINTS" id="PR00385">
    <property type="entry name" value="P450"/>
</dbReference>
<dbReference type="InterPro" id="IPR002401">
    <property type="entry name" value="Cyt_P450_E_grp-I"/>
</dbReference>
<dbReference type="InterPro" id="IPR051103">
    <property type="entry name" value="Plant_metabolite_P450s"/>
</dbReference>
<evidence type="ECO:0000256" key="7">
    <source>
        <dbReference type="RuleBase" id="RU000461"/>
    </source>
</evidence>
<keyword evidence="6 7" id="KW-0349">Heme</keyword>
<evidence type="ECO:0000256" key="3">
    <source>
        <dbReference type="ARBA" id="ARBA00022723"/>
    </source>
</evidence>
<keyword evidence="9" id="KW-1185">Reference proteome</keyword>
<gene>
    <name evidence="8" type="primary">LOC123151522</name>
</gene>
<evidence type="ECO:0000256" key="1">
    <source>
        <dbReference type="ARBA" id="ARBA00004167"/>
    </source>
</evidence>
<dbReference type="PANTHER" id="PTHR24298:SF389">
    <property type="entry name" value="OS04G0128400 PROTEIN"/>
    <property type="match status" value="1"/>
</dbReference>
<protein>
    <recommendedName>
        <fullName evidence="10">Cytochrome P450</fullName>
    </recommendedName>
</protein>
<dbReference type="Proteomes" id="UP000019116">
    <property type="component" value="Chromosome 7A"/>
</dbReference>
<dbReference type="InterPro" id="IPR001128">
    <property type="entry name" value="Cyt_P450"/>
</dbReference>
<feature type="binding site" description="axial binding residue" evidence="6">
    <location>
        <position position="420"/>
    </location>
    <ligand>
        <name>heme</name>
        <dbReference type="ChEBI" id="CHEBI:30413"/>
    </ligand>
    <ligandPart>
        <name>Fe</name>
        <dbReference type="ChEBI" id="CHEBI:18248"/>
    </ligandPart>
</feature>
<dbReference type="Gramene" id="TraesMAC7A03G03814970.1">
    <property type="protein sequence ID" value="TraesMAC7A03G03814970.1.CDS1"/>
    <property type="gene ID" value="TraesMAC7A03G03814970"/>
</dbReference>
<dbReference type="PRINTS" id="PR00463">
    <property type="entry name" value="EP450I"/>
</dbReference>
<evidence type="ECO:0000313" key="8">
    <source>
        <dbReference type="EnsemblPlants" id="TraesCS7A02G048100.1.cds1"/>
    </source>
</evidence>
<dbReference type="GO" id="GO:0016020">
    <property type="term" value="C:membrane"/>
    <property type="evidence" value="ECO:0007669"/>
    <property type="project" value="UniProtKB-SubCell"/>
</dbReference>
<dbReference type="GO" id="GO:0016705">
    <property type="term" value="F:oxidoreductase activity, acting on paired donors, with incorporation or reduction of molecular oxygen"/>
    <property type="evidence" value="ECO:0007669"/>
    <property type="project" value="InterPro"/>
</dbReference>
<accession>A0A3B6R827</accession>
<comment type="cofactor">
    <cofactor evidence="6">
        <name>heme</name>
        <dbReference type="ChEBI" id="CHEBI:30413"/>
    </cofactor>
</comment>
<dbReference type="GO" id="GO:0004497">
    <property type="term" value="F:monooxygenase activity"/>
    <property type="evidence" value="ECO:0007669"/>
    <property type="project" value="UniProtKB-KW"/>
</dbReference>
<evidence type="ECO:0000256" key="5">
    <source>
        <dbReference type="ARBA" id="ARBA00023136"/>
    </source>
</evidence>
<dbReference type="PaxDb" id="4565-Traes_7AS_B70DF258F.1"/>
<dbReference type="Gramene" id="TraesCS7A02G048100.1">
    <property type="protein sequence ID" value="TraesCS7A02G048100.1.cds1"/>
    <property type="gene ID" value="TraesCS7A02G048100"/>
</dbReference>
<evidence type="ECO:0000256" key="2">
    <source>
        <dbReference type="ARBA" id="ARBA00022692"/>
    </source>
</evidence>
<dbReference type="PANTHER" id="PTHR24298">
    <property type="entry name" value="FLAVONOID 3'-MONOOXYGENASE-RELATED"/>
    <property type="match status" value="1"/>
</dbReference>
<dbReference type="Gramene" id="TraesCS7A03G0107100.1">
    <property type="protein sequence ID" value="TraesCS7A03G0107100.1.CDS1"/>
    <property type="gene ID" value="TraesCS7A03G0107100"/>
</dbReference>
<evidence type="ECO:0000313" key="9">
    <source>
        <dbReference type="Proteomes" id="UP000019116"/>
    </source>
</evidence>
<dbReference type="Gramene" id="TraesSTA7A03G03808700.1">
    <property type="protein sequence ID" value="TraesSTA7A03G03808700.1.CDS1"/>
    <property type="gene ID" value="TraesSTA7A03G03808700"/>
</dbReference>
<keyword evidence="7" id="KW-0503">Monooxygenase</keyword>
<dbReference type="EnsemblPlants" id="TraesCS7A02G048100.1">
    <property type="protein sequence ID" value="TraesCS7A02G048100.1.cds1"/>
    <property type="gene ID" value="TraesCS7A02G048100"/>
</dbReference>
<evidence type="ECO:0008006" key="10">
    <source>
        <dbReference type="Google" id="ProtNLM"/>
    </source>
</evidence>
<keyword evidence="4" id="KW-1133">Transmembrane helix</keyword>
<name>A0A3B6R827_WHEAT</name>
<sequence length="478" mass="52255">MELLVLIALLLLGLTVLIRRRSYIYTTSTSRARAPAAVVIQRIADPSVAHRALVENADDFSDRPVAPFLVFLEKKHGQYGDGLASAPYGPLWRAFRCNITSETLHPSRLGHVTPLQREAIHGLVANLGKELPVVAVVRDHLYPSIFSLLARLCFGDDVDEGHVRVMGCLIREFQQVAVGEARASPGTMLAKLAEWRRLRRLLAIHGRLGELYLPLVDARRESRPTCDGGGRRPYVDSLIDLRVPDGGKGDGAGRRAVRDDEFVNLLSEFLGAGTGTVMASIEWTLAHLVNDQEIQKKLRDEVDGAGGAVAASSSRSLIRGMPYVNAVVLETLRLHPQVPFVQRHVHADAAEVLGVGGKTSGDFIAQFTVGDMGRDGKTWIDPDEFRPERFLPGGEAEDVGPLPGTKEIRMMPFGAGHRFCPGVGLAMMNIKCFLAALVHEFEWAPPGTEGCAGVDMTELNTFIKAMKKPLSARLTRRT</sequence>
<keyword evidence="3 6" id="KW-0479">Metal-binding</keyword>
<comment type="similarity">
    <text evidence="7">Belongs to the cytochrome P450 family.</text>
</comment>
<keyword evidence="2" id="KW-0812">Transmembrane</keyword>
<dbReference type="GO" id="GO:0005506">
    <property type="term" value="F:iron ion binding"/>
    <property type="evidence" value="ECO:0007669"/>
    <property type="project" value="InterPro"/>
</dbReference>
<reference evidence="8" key="1">
    <citation type="submission" date="2018-08" db="EMBL/GenBank/DDBJ databases">
        <authorList>
            <person name="Rossello M."/>
        </authorList>
    </citation>
    <scope>NUCLEOTIDE SEQUENCE [LARGE SCALE GENOMIC DNA]</scope>
    <source>
        <strain evidence="8">cv. Chinese Spring</strain>
    </source>
</reference>
<reference evidence="8" key="2">
    <citation type="submission" date="2018-10" db="UniProtKB">
        <authorList>
            <consortium name="EnsemblPlants"/>
        </authorList>
    </citation>
    <scope>IDENTIFICATION</scope>
</reference>
<dbReference type="GO" id="GO:0020037">
    <property type="term" value="F:heme binding"/>
    <property type="evidence" value="ECO:0007669"/>
    <property type="project" value="InterPro"/>
</dbReference>